<dbReference type="SUPFAM" id="SSF48403">
    <property type="entry name" value="Ankyrin repeat"/>
    <property type="match status" value="1"/>
</dbReference>
<dbReference type="Gene3D" id="1.25.40.10">
    <property type="entry name" value="Tetratricopeptide repeat domain"/>
    <property type="match status" value="1"/>
</dbReference>
<keyword evidence="12" id="KW-0863">Zinc-finger</keyword>
<dbReference type="GO" id="GO:0006887">
    <property type="term" value="P:exocytosis"/>
    <property type="evidence" value="ECO:0007669"/>
    <property type="project" value="UniProtKB-KW"/>
</dbReference>
<dbReference type="Pfam" id="PF13637">
    <property type="entry name" value="Ank_4"/>
    <property type="match status" value="1"/>
</dbReference>
<dbReference type="PROSITE" id="PS50088">
    <property type="entry name" value="ANK_REPEAT"/>
    <property type="match status" value="4"/>
</dbReference>
<feature type="region of interest" description="Disordered" evidence="13">
    <location>
        <begin position="1362"/>
        <end position="1407"/>
    </location>
</feature>
<gene>
    <name evidence="15" type="ORF">HPB51_011264</name>
</gene>
<feature type="region of interest" description="Disordered" evidence="13">
    <location>
        <begin position="1202"/>
        <end position="1255"/>
    </location>
</feature>
<dbReference type="InterPro" id="IPR058018">
    <property type="entry name" value="AAA_lid_TANC1/2"/>
</dbReference>
<dbReference type="VEuPathDB" id="VectorBase:LOC119171612"/>
<dbReference type="Pfam" id="PF25521">
    <property type="entry name" value="WHD_TANC1"/>
    <property type="match status" value="1"/>
</dbReference>
<feature type="compositionally biased region" description="Pro residues" evidence="13">
    <location>
        <begin position="118"/>
        <end position="130"/>
    </location>
</feature>
<evidence type="ECO:0000256" key="10">
    <source>
        <dbReference type="ARBA" id="ARBA00038259"/>
    </source>
</evidence>
<evidence type="ECO:0000256" key="6">
    <source>
        <dbReference type="ARBA" id="ARBA00022803"/>
    </source>
</evidence>
<evidence type="ECO:0000256" key="4">
    <source>
        <dbReference type="ARBA" id="ARBA00022553"/>
    </source>
</evidence>
<dbReference type="VEuPathDB" id="VectorBase:LOC119166525"/>
<dbReference type="Pfam" id="PF12796">
    <property type="entry name" value="Ank_2"/>
    <property type="match status" value="2"/>
</dbReference>
<sequence>MSIRAGLTFEGFTDADKDLELCANLTDDETIHQVTEDSDDSGIENEEPSPTQPTSLELTECPLRGGLHSCMIGHSDATQANRGSDARRDLQDWRLLAHPDDEFLQPIYHQPYQHHRPPPPPPVVPHPPPLGGSQQQRHASEHLYTRLGLLLGEGSNHSQGSFASVSSLANSDINIAGSNNTSPISTLTGSSEAEAMSILRSSSREESSDSVASLMSTSSSPSPSRKEPFQQRNNSVPNNRRGTPLNCSNKRQAFGHARWEQLHYKISLQPALKPLFFEVPQADRDPPFVGRQWLFDEIEQLVDYSTFGRKKEEVTYGTAGVRHCEPERHGTLGGSSVGSGSASSIYQPRLSAKQDGARCLGGHLVAYHFCQADNNVTCLVSEFVHSVAAQLCQAPQLVAYRDLLLRDQRLQDVLSLSSCQTDPHEALVKGILEPLSSLRQAGRIPNTQCFIVVDALNEAELHRPDYGDTIASFLARHILKFPAWLKLIVTVRTAFQGVSQMLPFHQISLDRVSCNENLMRDIVGYVLFRIESSPSARANITVNNGKQDGSTHARFANHLANLSRGCFLYAKLTMDLIERGHLVVKSSSYKVLPVSLSEVYLLNFNLKFTTTRAFERVQNLLQVCMASLYPLRPHELYHSVNASATYEPMTWADFQQRLTTLTSAQFIIQRNDDSLMLAHPSLREWLIRRDENDSTKFLCDIRAGHASIALRMSRIEAPLDPSQLLELGHHILKAHIYKNVSRGLPPSCTPRDLQALWVFQSAGSVSSALVAPANLYSPNVKVSRLLLLAQADPNARTHWLNRAPLLVMSAYEGFTDMVTSLVEFGADVNASSDVGRTALSMACQRGHFEIAKYLLSCGARIDHVDNEGLSALAHAASSGHLDLVTHLVQCKWPDDFGMALGLHRAAQQALITAAKSGHIEVCEFLLNMMEVQVNKQDDFSGHTALTAASLAGHRDVCALLMRRGASALVRSNAGEPPLCCAVREGHWAVTELLLCHARALEQTDALGRSPLVLAAAEGHVGVLELLLSKGADLLWQDKDGLSALSWSCSRGQVQAAQCLLTHGADINHSDKKGRTPLDMAATQGNAEMKGHMKEAVHRYQYALKKFPASVVEDADSGSIFFQLKHQLLLGLAKCKRKLNEPDAAISAATQAIELRPKSFEGHFIRAKAFKDKGKSPAMAQDSELAAVNGGCWVTGVGLTHPRHDPVTSGGGAASFMYRTPPSSREPSPHRGEDTDANQEQRTSRRQQGLPPEYGLLQDKARKTKAMTATAATMTTAASQPTMYNRRLTPECAAAQASDSDNLRETIRAIVREELRKLLPSAQPQVHSIADIVREEVRQSLRIPQTPLPEPETMSYAAAVRHNAPPCPRRNAAPSHFRRQTPPPPPPPPTIYRSPAGQRSAPRKTDVWRTPDHRKLCYHCGQAGHTYRRCLSRQMGLRGFAVDAPRLQPGERPRDIADYLTGTQWTPRSPSRSPSPSRRMSPHPRQYSGPTRGRFPSPYPGN</sequence>
<dbReference type="Pfam" id="PF25520">
    <property type="entry name" value="AAA_lid_TANC1"/>
    <property type="match status" value="1"/>
</dbReference>
<feature type="domain" description="CCHC-type" evidence="14">
    <location>
        <begin position="1416"/>
        <end position="1429"/>
    </location>
</feature>
<evidence type="ECO:0000256" key="3">
    <source>
        <dbReference type="ARBA" id="ARBA00022537"/>
    </source>
</evidence>
<keyword evidence="16" id="KW-1185">Reference proteome</keyword>
<dbReference type="SMART" id="SM00248">
    <property type="entry name" value="ANK"/>
    <property type="match status" value="8"/>
</dbReference>
<keyword evidence="12" id="KW-0862">Zinc</keyword>
<dbReference type="GO" id="GO:0044231">
    <property type="term" value="C:host cell presynaptic membrane"/>
    <property type="evidence" value="ECO:0007669"/>
    <property type="project" value="UniProtKB-KW"/>
</dbReference>
<reference evidence="15" key="2">
    <citation type="submission" date="2021-09" db="EMBL/GenBank/DDBJ databases">
        <authorList>
            <person name="Jia N."/>
            <person name="Wang J."/>
            <person name="Shi W."/>
            <person name="Du L."/>
            <person name="Sun Y."/>
            <person name="Zhan W."/>
            <person name="Jiang J."/>
            <person name="Wang Q."/>
            <person name="Zhang B."/>
            <person name="Ji P."/>
            <person name="Sakyi L.B."/>
            <person name="Cui X."/>
            <person name="Yuan T."/>
            <person name="Jiang B."/>
            <person name="Yang W."/>
            <person name="Lam T.T.-Y."/>
            <person name="Chang Q."/>
            <person name="Ding S."/>
            <person name="Wang X."/>
            <person name="Zhu J."/>
            <person name="Ruan X."/>
            <person name="Zhao L."/>
            <person name="Wei J."/>
            <person name="Que T."/>
            <person name="Du C."/>
            <person name="Cheng J."/>
            <person name="Dai P."/>
            <person name="Han X."/>
            <person name="Huang E."/>
            <person name="Gao Y."/>
            <person name="Liu J."/>
            <person name="Shao H."/>
            <person name="Ye R."/>
            <person name="Li L."/>
            <person name="Wei W."/>
            <person name="Wang X."/>
            <person name="Wang C."/>
            <person name="Huo Q."/>
            <person name="Li W."/>
            <person name="Guo W."/>
            <person name="Chen H."/>
            <person name="Chen S."/>
            <person name="Zhou L."/>
            <person name="Zhou L."/>
            <person name="Ni X."/>
            <person name="Tian J."/>
            <person name="Zhou Y."/>
            <person name="Sheng Y."/>
            <person name="Liu T."/>
            <person name="Pan Y."/>
            <person name="Xia L."/>
            <person name="Li J."/>
            <person name="Zhao F."/>
            <person name="Cao W."/>
        </authorList>
    </citation>
    <scope>NUCLEOTIDE SEQUENCE</scope>
    <source>
        <strain evidence="15">Rmic-2018</strain>
        <tissue evidence="15">Larvae</tissue>
    </source>
</reference>
<feature type="compositionally biased region" description="Acidic residues" evidence="13">
    <location>
        <begin position="36"/>
        <end position="47"/>
    </location>
</feature>
<evidence type="ECO:0000313" key="16">
    <source>
        <dbReference type="Proteomes" id="UP000821866"/>
    </source>
</evidence>
<keyword evidence="5" id="KW-0677">Repeat</keyword>
<feature type="compositionally biased region" description="Pro residues" evidence="13">
    <location>
        <begin position="1380"/>
        <end position="1389"/>
    </location>
</feature>
<evidence type="ECO:0000256" key="7">
    <source>
        <dbReference type="ARBA" id="ARBA00023028"/>
    </source>
</evidence>
<evidence type="ECO:0000256" key="5">
    <source>
        <dbReference type="ARBA" id="ARBA00022737"/>
    </source>
</evidence>
<feature type="repeat" description="ANK" evidence="11">
    <location>
        <begin position="834"/>
        <end position="866"/>
    </location>
</feature>
<keyword evidence="9" id="KW-1053">Target membrane</keyword>
<keyword evidence="9" id="KW-0472">Membrane</keyword>
<dbReference type="InterPro" id="IPR001878">
    <property type="entry name" value="Znf_CCHC"/>
</dbReference>
<organism evidence="15 16">
    <name type="scientific">Rhipicephalus microplus</name>
    <name type="common">Cattle tick</name>
    <name type="synonym">Boophilus microplus</name>
    <dbReference type="NCBI Taxonomy" id="6941"/>
    <lineage>
        <taxon>Eukaryota</taxon>
        <taxon>Metazoa</taxon>
        <taxon>Ecdysozoa</taxon>
        <taxon>Arthropoda</taxon>
        <taxon>Chelicerata</taxon>
        <taxon>Arachnida</taxon>
        <taxon>Acari</taxon>
        <taxon>Parasitiformes</taxon>
        <taxon>Ixodida</taxon>
        <taxon>Ixodoidea</taxon>
        <taxon>Ixodidae</taxon>
        <taxon>Rhipicephalinae</taxon>
        <taxon>Rhipicephalus</taxon>
        <taxon>Boophilus</taxon>
    </lineage>
</organism>
<dbReference type="InterPro" id="IPR002110">
    <property type="entry name" value="Ankyrin_rpt"/>
</dbReference>
<feature type="compositionally biased region" description="Low complexity" evidence="13">
    <location>
        <begin position="1466"/>
        <end position="1484"/>
    </location>
</feature>
<dbReference type="PANTHER" id="PTHR24166:SF55">
    <property type="entry name" value="ROLLING PEBBLES, ISOFORM B"/>
    <property type="match status" value="1"/>
</dbReference>
<feature type="repeat" description="ANK" evidence="11">
    <location>
        <begin position="940"/>
        <end position="972"/>
    </location>
</feature>
<keyword evidence="7" id="KW-0638">Presynaptic neurotoxin</keyword>
<evidence type="ECO:0000256" key="1">
    <source>
        <dbReference type="ARBA" id="ARBA00004175"/>
    </source>
</evidence>
<proteinExistence type="inferred from homology"/>
<dbReference type="Pfam" id="PF24883">
    <property type="entry name" value="NPHP3_N"/>
    <property type="match status" value="1"/>
</dbReference>
<feature type="region of interest" description="Disordered" evidence="13">
    <location>
        <begin position="176"/>
        <end position="246"/>
    </location>
</feature>
<dbReference type="GO" id="GO:0003676">
    <property type="term" value="F:nucleic acid binding"/>
    <property type="evidence" value="ECO:0007669"/>
    <property type="project" value="InterPro"/>
</dbReference>
<dbReference type="PROSITE" id="PS50297">
    <property type="entry name" value="ANK_REP_REGION"/>
    <property type="match status" value="3"/>
</dbReference>
<feature type="region of interest" description="Disordered" evidence="13">
    <location>
        <begin position="1444"/>
        <end position="1501"/>
    </location>
</feature>
<comment type="caution">
    <text evidence="15">The sequence shown here is derived from an EMBL/GenBank/DDBJ whole genome shotgun (WGS) entry which is preliminary data.</text>
</comment>
<feature type="compositionally biased region" description="Polar residues" evidence="13">
    <location>
        <begin position="48"/>
        <end position="57"/>
    </location>
</feature>
<evidence type="ECO:0000256" key="12">
    <source>
        <dbReference type="PROSITE-ProRule" id="PRU00047"/>
    </source>
</evidence>
<evidence type="ECO:0000256" key="11">
    <source>
        <dbReference type="PROSITE-ProRule" id="PRU00023"/>
    </source>
</evidence>
<feature type="repeat" description="ANK" evidence="11">
    <location>
        <begin position="1006"/>
        <end position="1038"/>
    </location>
</feature>
<evidence type="ECO:0000256" key="2">
    <source>
        <dbReference type="ARBA" id="ARBA00022483"/>
    </source>
</evidence>
<feature type="repeat" description="ANK" evidence="11">
    <location>
        <begin position="1039"/>
        <end position="1071"/>
    </location>
</feature>
<keyword evidence="12" id="KW-0479">Metal-binding</keyword>
<dbReference type="PANTHER" id="PTHR24166">
    <property type="entry name" value="ROLLING PEBBLES, ISOFORM B"/>
    <property type="match status" value="1"/>
</dbReference>
<evidence type="ECO:0000259" key="14">
    <source>
        <dbReference type="PROSITE" id="PS50158"/>
    </source>
</evidence>
<evidence type="ECO:0000256" key="9">
    <source>
        <dbReference type="ARBA" id="ARBA00023298"/>
    </source>
</evidence>
<evidence type="ECO:0000256" key="8">
    <source>
        <dbReference type="ARBA" id="ARBA00023043"/>
    </source>
</evidence>
<dbReference type="InterPro" id="IPR056884">
    <property type="entry name" value="NPHP3-like_N"/>
</dbReference>
<name>A0A9J6DMD9_RHIMP</name>
<dbReference type="SUPFAM" id="SSF48452">
    <property type="entry name" value="TPR-like"/>
    <property type="match status" value="1"/>
</dbReference>
<dbReference type="InterPro" id="IPR036770">
    <property type="entry name" value="Ankyrin_rpt-contain_sf"/>
</dbReference>
<comment type="subcellular location">
    <subcellularLocation>
        <location evidence="1">Target cell membrane</location>
    </subcellularLocation>
</comment>
<reference evidence="15" key="1">
    <citation type="journal article" date="2020" name="Cell">
        <title>Large-Scale Comparative Analyses of Tick Genomes Elucidate Their Genetic Diversity and Vector Capacities.</title>
        <authorList>
            <consortium name="Tick Genome and Microbiome Consortium (TIGMIC)"/>
            <person name="Jia N."/>
            <person name="Wang J."/>
            <person name="Shi W."/>
            <person name="Du L."/>
            <person name="Sun Y."/>
            <person name="Zhan W."/>
            <person name="Jiang J.F."/>
            <person name="Wang Q."/>
            <person name="Zhang B."/>
            <person name="Ji P."/>
            <person name="Bell-Sakyi L."/>
            <person name="Cui X.M."/>
            <person name="Yuan T.T."/>
            <person name="Jiang B.G."/>
            <person name="Yang W.F."/>
            <person name="Lam T.T."/>
            <person name="Chang Q.C."/>
            <person name="Ding S.J."/>
            <person name="Wang X.J."/>
            <person name="Zhu J.G."/>
            <person name="Ruan X.D."/>
            <person name="Zhao L."/>
            <person name="Wei J.T."/>
            <person name="Ye R.Z."/>
            <person name="Que T.C."/>
            <person name="Du C.H."/>
            <person name="Zhou Y.H."/>
            <person name="Cheng J.X."/>
            <person name="Dai P.F."/>
            <person name="Guo W.B."/>
            <person name="Han X.H."/>
            <person name="Huang E.J."/>
            <person name="Li L.F."/>
            <person name="Wei W."/>
            <person name="Gao Y.C."/>
            <person name="Liu J.Z."/>
            <person name="Shao H.Z."/>
            <person name="Wang X."/>
            <person name="Wang C.C."/>
            <person name="Yang T.C."/>
            <person name="Huo Q.B."/>
            <person name="Li W."/>
            <person name="Chen H.Y."/>
            <person name="Chen S.E."/>
            <person name="Zhou L.G."/>
            <person name="Ni X.B."/>
            <person name="Tian J.H."/>
            <person name="Sheng Y."/>
            <person name="Liu T."/>
            <person name="Pan Y.S."/>
            <person name="Xia L.Y."/>
            <person name="Li J."/>
            <person name="Zhao F."/>
            <person name="Cao W.C."/>
        </authorList>
    </citation>
    <scope>NUCLEOTIDE SEQUENCE</scope>
    <source>
        <strain evidence="15">Rmic-2018</strain>
    </source>
</reference>
<keyword evidence="4" id="KW-0597">Phosphoprotein</keyword>
<dbReference type="InterPro" id="IPR050889">
    <property type="entry name" value="Dendritic_Spine_Reg/Scaffold"/>
</dbReference>
<dbReference type="GO" id="GO:0044218">
    <property type="term" value="C:other organism cell membrane"/>
    <property type="evidence" value="ECO:0007669"/>
    <property type="project" value="UniProtKB-KW"/>
</dbReference>
<keyword evidence="7" id="KW-0800">Toxin</keyword>
<dbReference type="GO" id="GO:0008270">
    <property type="term" value="F:zinc ion binding"/>
    <property type="evidence" value="ECO:0007669"/>
    <property type="project" value="UniProtKB-KW"/>
</dbReference>
<keyword evidence="6" id="KW-0802">TPR repeat</keyword>
<feature type="region of interest" description="Disordered" evidence="13">
    <location>
        <begin position="111"/>
        <end position="139"/>
    </location>
</feature>
<comment type="similarity">
    <text evidence="10">Belongs to the TANC family.</text>
</comment>
<dbReference type="Proteomes" id="UP000821866">
    <property type="component" value="Chromosome 6"/>
</dbReference>
<dbReference type="Gene3D" id="1.25.40.20">
    <property type="entry name" value="Ankyrin repeat-containing domain"/>
    <property type="match status" value="3"/>
</dbReference>
<keyword evidence="2" id="KW-0268">Exocytosis</keyword>
<feature type="compositionally biased region" description="Polar residues" evidence="13">
    <location>
        <begin position="176"/>
        <end position="191"/>
    </location>
</feature>
<dbReference type="InterPro" id="IPR011990">
    <property type="entry name" value="TPR-like_helical_dom_sf"/>
</dbReference>
<evidence type="ECO:0000256" key="13">
    <source>
        <dbReference type="SAM" id="MobiDB-lite"/>
    </source>
</evidence>
<dbReference type="EMBL" id="JABSTU010000008">
    <property type="protein sequence ID" value="KAH8023150.1"/>
    <property type="molecule type" value="Genomic_DNA"/>
</dbReference>
<dbReference type="InterPro" id="IPR058056">
    <property type="entry name" value="WH_TANC1/2"/>
</dbReference>
<evidence type="ECO:0000313" key="15">
    <source>
        <dbReference type="EMBL" id="KAH8023150.1"/>
    </source>
</evidence>
<feature type="region of interest" description="Disordered" evidence="13">
    <location>
        <begin position="28"/>
        <end position="57"/>
    </location>
</feature>
<feature type="compositionally biased region" description="Low complexity" evidence="13">
    <location>
        <begin position="209"/>
        <end position="223"/>
    </location>
</feature>
<protein>
    <recommendedName>
        <fullName evidence="14">CCHC-type domain-containing protein</fullName>
    </recommendedName>
</protein>
<feature type="compositionally biased region" description="Polar residues" evidence="13">
    <location>
        <begin position="230"/>
        <end position="246"/>
    </location>
</feature>
<accession>A0A9J6DMD9</accession>
<dbReference type="PROSITE" id="PS50158">
    <property type="entry name" value="ZF_CCHC"/>
    <property type="match status" value="1"/>
</dbReference>
<keyword evidence="7" id="KW-0528">Neurotoxin</keyword>
<keyword evidence="8 11" id="KW-0040">ANK repeat</keyword>
<keyword evidence="3" id="KW-1052">Target cell membrane</keyword>